<evidence type="ECO:0000256" key="1">
    <source>
        <dbReference type="ARBA" id="ARBA00001970"/>
    </source>
</evidence>
<feature type="transmembrane region" description="Helical" evidence="12">
    <location>
        <begin position="195"/>
        <end position="214"/>
    </location>
</feature>
<dbReference type="EMBL" id="CM003098">
    <property type="protein sequence ID" value="KUI65321.1"/>
    <property type="molecule type" value="Genomic_DNA"/>
</dbReference>
<feature type="compositionally biased region" description="Low complexity" evidence="11">
    <location>
        <begin position="662"/>
        <end position="677"/>
    </location>
</feature>
<evidence type="ECO:0000313" key="15">
    <source>
        <dbReference type="Proteomes" id="UP000078559"/>
    </source>
</evidence>
<dbReference type="GO" id="GO:0016020">
    <property type="term" value="C:membrane"/>
    <property type="evidence" value="ECO:0007669"/>
    <property type="project" value="UniProtKB-SubCell"/>
</dbReference>
<feature type="compositionally biased region" description="Polar residues" evidence="11">
    <location>
        <begin position="405"/>
        <end position="421"/>
    </location>
</feature>
<keyword evidence="9" id="KW-0408">Iron</keyword>
<dbReference type="PANTHER" id="PTHR15422:SF24">
    <property type="entry name" value="DOMON RELATED DOMAIN-CONTAINING PROTEIN"/>
    <property type="match status" value="1"/>
</dbReference>
<dbReference type="Gene3D" id="1.20.120.1770">
    <property type="match status" value="1"/>
</dbReference>
<feature type="compositionally biased region" description="Low complexity" evidence="11">
    <location>
        <begin position="370"/>
        <end position="381"/>
    </location>
</feature>
<keyword evidence="5 12" id="KW-0812">Transmembrane</keyword>
<proteinExistence type="predicted"/>
<dbReference type="SMART" id="SM00665">
    <property type="entry name" value="B561"/>
    <property type="match status" value="1"/>
</dbReference>
<evidence type="ECO:0000256" key="9">
    <source>
        <dbReference type="ARBA" id="ARBA00023004"/>
    </source>
</evidence>
<feature type="compositionally biased region" description="Basic and acidic residues" evidence="11">
    <location>
        <begin position="647"/>
        <end position="661"/>
    </location>
</feature>
<keyword evidence="6" id="KW-0479">Metal-binding</keyword>
<feature type="transmembrane region" description="Helical" evidence="12">
    <location>
        <begin position="68"/>
        <end position="91"/>
    </location>
</feature>
<name>A0A194VMB3_CYTMA</name>
<feature type="compositionally biased region" description="Pro residues" evidence="11">
    <location>
        <begin position="582"/>
        <end position="595"/>
    </location>
</feature>
<dbReference type="InterPro" id="IPR006593">
    <property type="entry name" value="Cyt_b561/ferric_Rdtase_TM"/>
</dbReference>
<evidence type="ECO:0000256" key="8">
    <source>
        <dbReference type="ARBA" id="ARBA00022989"/>
    </source>
</evidence>
<evidence type="ECO:0000256" key="10">
    <source>
        <dbReference type="ARBA" id="ARBA00023136"/>
    </source>
</evidence>
<dbReference type="PANTHER" id="PTHR15422">
    <property type="entry name" value="OS05G0565100 PROTEIN"/>
    <property type="match status" value="1"/>
</dbReference>
<feature type="region of interest" description="Disordered" evidence="11">
    <location>
        <begin position="451"/>
        <end position="888"/>
    </location>
</feature>
<evidence type="ECO:0000256" key="11">
    <source>
        <dbReference type="SAM" id="MobiDB-lite"/>
    </source>
</evidence>
<dbReference type="OrthoDB" id="19261at2759"/>
<evidence type="ECO:0000259" key="13">
    <source>
        <dbReference type="SMART" id="SM00665"/>
    </source>
</evidence>
<keyword evidence="10 12" id="KW-0472">Membrane</keyword>
<keyword evidence="4" id="KW-0349">Heme</keyword>
<evidence type="ECO:0000256" key="5">
    <source>
        <dbReference type="ARBA" id="ARBA00022692"/>
    </source>
</evidence>
<feature type="compositionally biased region" description="Low complexity" evidence="11">
    <location>
        <begin position="852"/>
        <end position="864"/>
    </location>
</feature>
<reference evidence="14" key="1">
    <citation type="submission" date="2014-12" db="EMBL/GenBank/DDBJ databases">
        <title>Genome Sequence of Valsa Canker Pathogens Uncovers a Specific Adaption of Colonization on Woody Bark.</title>
        <authorList>
            <person name="Yin Z."/>
            <person name="Liu H."/>
            <person name="Gao X."/>
            <person name="Li Z."/>
            <person name="Song N."/>
            <person name="Ke X."/>
            <person name="Dai Q."/>
            <person name="Wu Y."/>
            <person name="Sun Y."/>
            <person name="Xu J.-R."/>
            <person name="Kang Z.K."/>
            <person name="Wang L."/>
            <person name="Huang L."/>
        </authorList>
    </citation>
    <scope>NUCLEOTIDE SEQUENCE [LARGE SCALE GENOMIC DNA]</scope>
    <source>
        <strain evidence="14">03-8</strain>
    </source>
</reference>
<keyword evidence="3" id="KW-0813">Transport</keyword>
<comment type="cofactor">
    <cofactor evidence="1">
        <name>heme b</name>
        <dbReference type="ChEBI" id="CHEBI:60344"/>
    </cofactor>
</comment>
<evidence type="ECO:0000256" key="2">
    <source>
        <dbReference type="ARBA" id="ARBA00004141"/>
    </source>
</evidence>
<feature type="compositionally biased region" description="Polar residues" evidence="11">
    <location>
        <begin position="608"/>
        <end position="620"/>
    </location>
</feature>
<organism evidence="14 15">
    <name type="scientific">Cytospora mali</name>
    <name type="common">Apple Valsa canker fungus</name>
    <name type="synonym">Valsa mali</name>
    <dbReference type="NCBI Taxonomy" id="578113"/>
    <lineage>
        <taxon>Eukaryota</taxon>
        <taxon>Fungi</taxon>
        <taxon>Dikarya</taxon>
        <taxon>Ascomycota</taxon>
        <taxon>Pezizomycotina</taxon>
        <taxon>Sordariomycetes</taxon>
        <taxon>Sordariomycetidae</taxon>
        <taxon>Diaporthales</taxon>
        <taxon>Cytosporaceae</taxon>
        <taxon>Cytospora</taxon>
    </lineage>
</organism>
<feature type="compositionally biased region" description="Basic residues" evidence="11">
    <location>
        <begin position="328"/>
        <end position="339"/>
    </location>
</feature>
<dbReference type="InterPro" id="IPR045150">
    <property type="entry name" value="CYB561D1/2"/>
</dbReference>
<evidence type="ECO:0000256" key="4">
    <source>
        <dbReference type="ARBA" id="ARBA00022617"/>
    </source>
</evidence>
<dbReference type="Proteomes" id="UP000078559">
    <property type="component" value="Chromosome 1"/>
</dbReference>
<dbReference type="GO" id="GO:0046872">
    <property type="term" value="F:metal ion binding"/>
    <property type="evidence" value="ECO:0007669"/>
    <property type="project" value="UniProtKB-KW"/>
</dbReference>
<evidence type="ECO:0000256" key="6">
    <source>
        <dbReference type="ARBA" id="ARBA00022723"/>
    </source>
</evidence>
<keyword evidence="7" id="KW-0249">Electron transport</keyword>
<feature type="compositionally biased region" description="Basic and acidic residues" evidence="11">
    <location>
        <begin position="681"/>
        <end position="697"/>
    </location>
</feature>
<accession>A0A194VMB3</accession>
<feature type="transmembrane region" description="Helical" evidence="12">
    <location>
        <begin position="167"/>
        <end position="189"/>
    </location>
</feature>
<feature type="compositionally biased region" description="Basic and acidic residues" evidence="11">
    <location>
        <begin position="755"/>
        <end position="765"/>
    </location>
</feature>
<evidence type="ECO:0000256" key="3">
    <source>
        <dbReference type="ARBA" id="ARBA00022448"/>
    </source>
</evidence>
<evidence type="ECO:0000313" key="14">
    <source>
        <dbReference type="EMBL" id="KUI65321.1"/>
    </source>
</evidence>
<feature type="region of interest" description="Disordered" evidence="11">
    <location>
        <begin position="236"/>
        <end position="255"/>
    </location>
</feature>
<feature type="region of interest" description="Disordered" evidence="11">
    <location>
        <begin position="309"/>
        <end position="434"/>
    </location>
</feature>
<feature type="transmembrane region" description="Helical" evidence="12">
    <location>
        <begin position="285"/>
        <end position="306"/>
    </location>
</feature>
<feature type="transmembrane region" description="Helical" evidence="12">
    <location>
        <begin position="103"/>
        <end position="124"/>
    </location>
</feature>
<feature type="compositionally biased region" description="Basic and acidic residues" evidence="11">
    <location>
        <begin position="453"/>
        <end position="471"/>
    </location>
</feature>
<keyword evidence="15" id="KW-1185">Reference proteome</keyword>
<evidence type="ECO:0000256" key="12">
    <source>
        <dbReference type="SAM" id="Phobius"/>
    </source>
</evidence>
<feature type="compositionally biased region" description="Basic and acidic residues" evidence="11">
    <location>
        <begin position="704"/>
        <end position="720"/>
    </location>
</feature>
<dbReference type="GO" id="GO:0140575">
    <property type="term" value="F:transmembrane monodehydroascorbate reductase activity"/>
    <property type="evidence" value="ECO:0007669"/>
    <property type="project" value="InterPro"/>
</dbReference>
<feature type="domain" description="Cytochrome b561" evidence="13">
    <location>
        <begin position="68"/>
        <end position="187"/>
    </location>
</feature>
<keyword evidence="8 12" id="KW-1133">Transmembrane helix</keyword>
<feature type="compositionally biased region" description="Low complexity" evidence="11">
    <location>
        <begin position="799"/>
        <end position="817"/>
    </location>
</feature>
<dbReference type="CDD" id="cd08760">
    <property type="entry name" value="Cyt_b561_FRRS1_like"/>
    <property type="match status" value="1"/>
</dbReference>
<feature type="transmembrane region" description="Helical" evidence="12">
    <location>
        <begin position="136"/>
        <end position="155"/>
    </location>
</feature>
<gene>
    <name evidence="14" type="ORF">VM1G_00225</name>
</gene>
<protein>
    <recommendedName>
        <fullName evidence="13">Cytochrome b561 domain-containing protein</fullName>
    </recommendedName>
</protein>
<dbReference type="AlphaFoldDB" id="A0A194VMB3"/>
<sequence>MAPLDEMSQPGTASYDSDTMTVGDGTWDFTKNDFLLPNLVGLNFETMRYNGMGNRFSTMPQYHSLIKAHGIIGTIVFLFLVPIGIFYVRFYTRRPGYAVRYHAYLQITAVLLTTAVFVLGWFAVGPERSLTNPHHGIGVAIYTLILVQIIGGRLIKNIRGRSLRVMLHQWFGRTIALLGIAQVPLGLTLYGSPRYTFILFALWMAFLLFLYFVLEYRADDRPDYVVRDGRSEIIRTERKPSGGSRSRSRAPEVIPSRHHSFVDDEKYTDRYSERPKRSSAGSGGFMNRFLGVGAGLGAGALIARMMGRRERDRDDEEYSAVATDTPSRRRGSRSGRRHGGTVLSDYSDESEEYYRTGRRTPLLPGPGVPSAMAAAMSAAEARPGGLRAARPMTPQPTHRRDESTIESTLESDYSSYVSPSRRTPDKSRSNIGAADKTRWTGVGLGWFAKKMRDRRESRDEDKMRVEEERRAGQYSPRFTGDGYSTPPRRRDSRRGPIRPVDSRTATTLSRLTDEESLIDPRPTSGYEAHPPLERLPATAYRPPPTATSESRLTEEESLIEPRPLSGYEAHPPLERLPTTAYRPPPTATGPAPPPVGQYAPATKPVPAGNTSHSQTQSRQNVIEPVSMPPMPPDPKGLLASSESDSFVSRRDRRRSESRQRAVQDAAATAAAKAGILAAEEEAQRRVEHERSDSRDRTPVSVQVKVHDDKDRNVTLRRLTEEEALAARRARRRRTDSTSSISGSDAARGGSRPRYRRDTSRRRAAEDTAESAAEESLGPLSPPAPAFAGGRRPKEAPFSGQPQQQAGPAGATPAAGTTVSSLGSMASPDSHGTWSGMSPVGTNLAPLAPMHQGPSDGSVSASASAADRRRRRRLERRDGRTGVGGVDFT</sequence>
<feature type="compositionally biased region" description="Low complexity" evidence="11">
    <location>
        <begin position="536"/>
        <end position="550"/>
    </location>
</feature>
<comment type="subcellular location">
    <subcellularLocation>
        <location evidence="2">Membrane</location>
        <topology evidence="2">Multi-pass membrane protein</topology>
    </subcellularLocation>
</comment>
<evidence type="ECO:0000256" key="7">
    <source>
        <dbReference type="ARBA" id="ARBA00022982"/>
    </source>
</evidence>
<dbReference type="GO" id="GO:0020037">
    <property type="term" value="F:heme binding"/>
    <property type="evidence" value="ECO:0007669"/>
    <property type="project" value="TreeGrafter"/>
</dbReference>